<dbReference type="Proteomes" id="UP000538472">
    <property type="component" value="Unassembled WGS sequence"/>
</dbReference>
<dbReference type="AlphaFoldDB" id="A0A7K8T5T8"/>
<dbReference type="EMBL" id="VWZB01000733">
    <property type="protein sequence ID" value="NXF37156.1"/>
    <property type="molecule type" value="Genomic_DNA"/>
</dbReference>
<dbReference type="GO" id="GO:0120206">
    <property type="term" value="C:photoreceptor distal connecting cilium"/>
    <property type="evidence" value="ECO:0007669"/>
    <property type="project" value="TreeGrafter"/>
</dbReference>
<dbReference type="GO" id="GO:0005930">
    <property type="term" value="C:axoneme"/>
    <property type="evidence" value="ECO:0007669"/>
    <property type="project" value="TreeGrafter"/>
</dbReference>
<protein>
    <submittedName>
        <fullName evidence="2">SPAT7 protein</fullName>
    </submittedName>
</protein>
<evidence type="ECO:0000313" key="3">
    <source>
        <dbReference type="Proteomes" id="UP000538472"/>
    </source>
</evidence>
<dbReference type="GO" id="GO:0045494">
    <property type="term" value="P:photoreceptor cell maintenance"/>
    <property type="evidence" value="ECO:0007669"/>
    <property type="project" value="TreeGrafter"/>
</dbReference>
<evidence type="ECO:0000256" key="1">
    <source>
        <dbReference type="SAM" id="MobiDB-lite"/>
    </source>
</evidence>
<dbReference type="PANTHER" id="PTHR14917">
    <property type="entry name" value="SPERMATOGENESIS-ASSOCIATED PROTEIN 7"/>
    <property type="match status" value="1"/>
</dbReference>
<feature type="region of interest" description="Disordered" evidence="1">
    <location>
        <begin position="1"/>
        <end position="39"/>
    </location>
</feature>
<sequence length="275" mass="31207">VADQQRREKLKKKIARCEEKMSVGKTASRSNSRGSGRLLPSSFGKSFLEAEDKDGLFPCARQTQYLSRALSPYGKHGLVHSSPVKYARNDSRNTSNASNSNSSVSTSGTPRKCSGLSCSCSTDSFVSISRSQRCQGSNSKIYSGDLLDRHSEFFTDRQKPFTPCILISDAKSSLSEYRYYTPARRKRKNHCKQHVESQKQTDVISFPSADKASERKVMTEQQKITLKAEDRRYTVDEPEREIAAFPYSFLRCPIYSRKEYLKYSFLLSVQLLLRP</sequence>
<feature type="compositionally biased region" description="Low complexity" evidence="1">
    <location>
        <begin position="92"/>
        <end position="107"/>
    </location>
</feature>
<comment type="caution">
    <text evidence="2">The sequence shown here is derived from an EMBL/GenBank/DDBJ whole genome shotgun (WGS) entry which is preliminary data.</text>
</comment>
<keyword evidence="3" id="KW-1185">Reference proteome</keyword>
<dbReference type="GO" id="GO:0120200">
    <property type="term" value="C:rod photoreceptor outer segment"/>
    <property type="evidence" value="ECO:0007669"/>
    <property type="project" value="TreeGrafter"/>
</dbReference>
<evidence type="ECO:0000313" key="2">
    <source>
        <dbReference type="EMBL" id="NXF37156.1"/>
    </source>
</evidence>
<reference evidence="2 3" key="1">
    <citation type="submission" date="2019-09" db="EMBL/GenBank/DDBJ databases">
        <title>Bird 10,000 Genomes (B10K) Project - Family phase.</title>
        <authorList>
            <person name="Zhang G."/>
        </authorList>
    </citation>
    <scope>NUCLEOTIDE SEQUENCE [LARGE SCALE GENOMIC DNA]</scope>
    <source>
        <strain evidence="2">B10K-CU-031-10</strain>
        <tissue evidence="2">Muscle</tissue>
    </source>
</reference>
<feature type="compositionally biased region" description="Low complexity" evidence="1">
    <location>
        <begin position="28"/>
        <end position="39"/>
    </location>
</feature>
<proteinExistence type="predicted"/>
<accession>A0A7K8T5T8</accession>
<feature type="non-terminal residue" evidence="2">
    <location>
        <position position="275"/>
    </location>
</feature>
<dbReference type="GO" id="GO:0000226">
    <property type="term" value="P:microtubule cytoskeleton organization"/>
    <property type="evidence" value="ECO:0007669"/>
    <property type="project" value="TreeGrafter"/>
</dbReference>
<feature type="non-terminal residue" evidence="2">
    <location>
        <position position="1"/>
    </location>
</feature>
<organism evidence="2 3">
    <name type="scientific">Nyctibius bracteatus</name>
    <name type="common">Rufous potoo</name>
    <dbReference type="NCBI Taxonomy" id="48426"/>
    <lineage>
        <taxon>Eukaryota</taxon>
        <taxon>Metazoa</taxon>
        <taxon>Chordata</taxon>
        <taxon>Craniata</taxon>
        <taxon>Vertebrata</taxon>
        <taxon>Euteleostomi</taxon>
        <taxon>Archelosauria</taxon>
        <taxon>Archosauria</taxon>
        <taxon>Dinosauria</taxon>
        <taxon>Saurischia</taxon>
        <taxon>Theropoda</taxon>
        <taxon>Coelurosauria</taxon>
        <taxon>Aves</taxon>
        <taxon>Neognathae</taxon>
        <taxon>Neoaves</taxon>
        <taxon>Strisores</taxon>
        <taxon>Caprimulgiformes</taxon>
        <taxon>Nyctibiidae</taxon>
        <taxon>Nyctibius</taxon>
    </lineage>
</organism>
<feature type="region of interest" description="Disordered" evidence="1">
    <location>
        <begin position="86"/>
        <end position="116"/>
    </location>
</feature>
<gene>
    <name evidence="2" type="primary">Spata7_1</name>
    <name evidence="2" type="ORF">NYCBRA_R15278</name>
</gene>
<dbReference type="GO" id="GO:0036064">
    <property type="term" value="C:ciliary basal body"/>
    <property type="evidence" value="ECO:0007669"/>
    <property type="project" value="TreeGrafter"/>
</dbReference>
<name>A0A7K8T5T8_9AVES</name>
<dbReference type="Pfam" id="PF15244">
    <property type="entry name" value="HSD3"/>
    <property type="match status" value="1"/>
</dbReference>
<dbReference type="InterPro" id="IPR029357">
    <property type="entry name" value="SPATA7"/>
</dbReference>
<dbReference type="PANTHER" id="PTHR14917:SF2">
    <property type="entry name" value="SPERMATOGENESIS-ASSOCIATED PROTEIN 7"/>
    <property type="match status" value="1"/>
</dbReference>